<organism evidence="2 3">
    <name type="scientific">Thiomicrospira aerophila AL3</name>
    <dbReference type="NCBI Taxonomy" id="717772"/>
    <lineage>
        <taxon>Bacteria</taxon>
        <taxon>Pseudomonadati</taxon>
        <taxon>Pseudomonadota</taxon>
        <taxon>Gammaproteobacteria</taxon>
        <taxon>Thiotrichales</taxon>
        <taxon>Piscirickettsiaceae</taxon>
        <taxon>Thiomicrospira</taxon>
    </lineage>
</organism>
<feature type="transmembrane region" description="Helical" evidence="1">
    <location>
        <begin position="29"/>
        <end position="51"/>
    </location>
</feature>
<proteinExistence type="predicted"/>
<evidence type="ECO:0000313" key="2">
    <source>
        <dbReference type="EMBL" id="AHF02293.1"/>
    </source>
</evidence>
<dbReference type="OrthoDB" id="8907898at2"/>
<protein>
    <recommendedName>
        <fullName evidence="4">Conjugal transfer protein</fullName>
    </recommendedName>
</protein>
<keyword evidence="1" id="KW-1133">Transmembrane helix</keyword>
<dbReference type="STRING" id="717772.THIAE_06130"/>
<keyword evidence="3" id="KW-1185">Reference proteome</keyword>
<keyword evidence="1" id="KW-0812">Transmembrane</keyword>
<dbReference type="HOGENOM" id="CLU_1958566_0_0_6"/>
<dbReference type="RefSeq" id="WP_006460507.1">
    <property type="nucleotide sequence ID" value="NZ_CP007030.1"/>
</dbReference>
<dbReference type="KEGG" id="tao:THIAE_06130"/>
<evidence type="ECO:0000313" key="3">
    <source>
        <dbReference type="Proteomes" id="UP000005380"/>
    </source>
</evidence>
<keyword evidence="1" id="KW-0472">Membrane</keyword>
<dbReference type="AlphaFoldDB" id="W0DYF8"/>
<dbReference type="EMBL" id="CP007030">
    <property type="protein sequence ID" value="AHF02293.1"/>
    <property type="molecule type" value="Genomic_DNA"/>
</dbReference>
<feature type="transmembrane region" description="Helical" evidence="1">
    <location>
        <begin position="57"/>
        <end position="82"/>
    </location>
</feature>
<accession>W0DYF8</accession>
<gene>
    <name evidence="2" type="ORF">THIAE_06130</name>
</gene>
<evidence type="ECO:0000256" key="1">
    <source>
        <dbReference type="SAM" id="Phobius"/>
    </source>
</evidence>
<dbReference type="Pfam" id="PF11990">
    <property type="entry name" value="DUF3487"/>
    <property type="match status" value="1"/>
</dbReference>
<sequence length="128" mass="14056">MAHLPETDLVAAVLDRDPRVIKGATMDELLMLVKFFGGSGFVTGLIIGLIFVPSYALIPAIVITLISLGLGVWMGSVSLLTIKRDKPQGYVLQWISIKLSQKASGLKPKFIYGARHFSINRKPFTQNK</sequence>
<evidence type="ECO:0008006" key="4">
    <source>
        <dbReference type="Google" id="ProtNLM"/>
    </source>
</evidence>
<dbReference type="InParanoid" id="W0DYF8"/>
<dbReference type="InterPro" id="IPR021877">
    <property type="entry name" value="DUF3487"/>
</dbReference>
<reference evidence="2 3" key="1">
    <citation type="submission" date="2013-12" db="EMBL/GenBank/DDBJ databases">
        <authorList>
            <consortium name="DOE Joint Genome Institute"/>
            <person name="Kappler U."/>
            <person name="Huntemann M."/>
            <person name="Han J."/>
            <person name="Chen A."/>
            <person name="Kyrpides N."/>
            <person name="Mavromatis K."/>
            <person name="Markowitz V."/>
            <person name="Palaniappan K."/>
            <person name="Ivanova N."/>
            <person name="Schaumberg A."/>
            <person name="Pati A."/>
            <person name="Liolios K."/>
            <person name="Nordberg H.P."/>
            <person name="Cantor M.N."/>
            <person name="Hua S.X."/>
            <person name="Woyke T."/>
        </authorList>
    </citation>
    <scope>NUCLEOTIDE SEQUENCE [LARGE SCALE GENOMIC DNA]</scope>
    <source>
        <strain evidence="3">AL2</strain>
    </source>
</reference>
<name>W0DYF8_9GAMM</name>
<dbReference type="Proteomes" id="UP000005380">
    <property type="component" value="Chromosome"/>
</dbReference>